<dbReference type="Pfam" id="PF08220">
    <property type="entry name" value="HTH_DeoR"/>
    <property type="match status" value="1"/>
</dbReference>
<dbReference type="SUPFAM" id="SSF46785">
    <property type="entry name" value="Winged helix' DNA-binding domain"/>
    <property type="match status" value="1"/>
</dbReference>
<reference evidence="8 9" key="1">
    <citation type="submission" date="2018-11" db="EMBL/GenBank/DDBJ databases">
        <authorList>
            <person name="Li F."/>
        </authorList>
    </citation>
    <scope>NUCLEOTIDE SEQUENCE [LARGE SCALE GENOMIC DNA]</scope>
    <source>
        <strain evidence="8 9">YS17T</strain>
    </source>
</reference>
<dbReference type="PANTHER" id="PTHR30363:SF4">
    <property type="entry name" value="GLYCEROL-3-PHOSPHATE REGULON REPRESSOR"/>
    <property type="match status" value="1"/>
</dbReference>
<keyword evidence="3" id="KW-0805">Transcription regulation</keyword>
<keyword evidence="2" id="KW-0678">Repressor</keyword>
<evidence type="ECO:0000256" key="5">
    <source>
        <dbReference type="ARBA" id="ARBA00023163"/>
    </source>
</evidence>
<proteinExistence type="predicted"/>
<evidence type="ECO:0000256" key="3">
    <source>
        <dbReference type="ARBA" id="ARBA00023015"/>
    </source>
</evidence>
<accession>A0A3N6X709</accession>
<dbReference type="AlphaFoldDB" id="A0A3N6X709"/>
<gene>
    <name evidence="8" type="ORF">EHW97_03365</name>
</gene>
<feature type="domain" description="HTH deoR-type" evidence="7">
    <location>
        <begin position="3"/>
        <end position="58"/>
    </location>
</feature>
<dbReference type="EMBL" id="RQJX01000003">
    <property type="protein sequence ID" value="RQN09433.1"/>
    <property type="molecule type" value="Genomic_DNA"/>
</dbReference>
<dbReference type="PROSITE" id="PS51000">
    <property type="entry name" value="HTH_DEOR_2"/>
    <property type="match status" value="1"/>
</dbReference>
<evidence type="ECO:0000259" key="7">
    <source>
        <dbReference type="PROSITE" id="PS51000"/>
    </source>
</evidence>
<comment type="caution">
    <text evidence="8">The sequence shown here is derived from an EMBL/GenBank/DDBJ whole genome shotgun (WGS) entry which is preliminary data.</text>
</comment>
<dbReference type="InterPro" id="IPR001034">
    <property type="entry name" value="DeoR_HTH"/>
</dbReference>
<dbReference type="InterPro" id="IPR036390">
    <property type="entry name" value="WH_DNA-bd_sf"/>
</dbReference>
<evidence type="ECO:0000313" key="9">
    <source>
        <dbReference type="Proteomes" id="UP000275225"/>
    </source>
</evidence>
<evidence type="ECO:0000256" key="2">
    <source>
        <dbReference type="ARBA" id="ARBA00022491"/>
    </source>
</evidence>
<dbReference type="GO" id="GO:0003700">
    <property type="term" value="F:DNA-binding transcription factor activity"/>
    <property type="evidence" value="ECO:0007669"/>
    <property type="project" value="InterPro"/>
</dbReference>
<comment type="function">
    <text evidence="6">Repressor of the lactose catabolism operon. Galactose-6-phosphate is the inducer.</text>
</comment>
<keyword evidence="9" id="KW-1185">Reference proteome</keyword>
<name>A0A3N6X709_9ACTN</name>
<dbReference type="Proteomes" id="UP000275225">
    <property type="component" value="Unassembled WGS sequence"/>
</dbReference>
<dbReference type="OrthoDB" id="7688673at2"/>
<dbReference type="InterPro" id="IPR014036">
    <property type="entry name" value="DeoR-like_C"/>
</dbReference>
<evidence type="ECO:0000256" key="6">
    <source>
        <dbReference type="ARBA" id="ARBA00024937"/>
    </source>
</evidence>
<dbReference type="GO" id="GO:0003677">
    <property type="term" value="F:DNA binding"/>
    <property type="evidence" value="ECO:0007669"/>
    <property type="project" value="UniProtKB-KW"/>
</dbReference>
<evidence type="ECO:0000256" key="4">
    <source>
        <dbReference type="ARBA" id="ARBA00023125"/>
    </source>
</evidence>
<evidence type="ECO:0000256" key="1">
    <source>
        <dbReference type="ARBA" id="ARBA00021390"/>
    </source>
</evidence>
<dbReference type="SMART" id="SM00420">
    <property type="entry name" value="HTH_DEOR"/>
    <property type="match status" value="1"/>
</dbReference>
<sequence>MLAAERQQRLLEELRTFGRISAAGAAEMLGTSTETIRKDLILLENRGLLRRVHGGALHVAPMTFESDVTTRSENAEEKERIAVAALEHLPDGGAVVIDAGSTTQAFVDRFPNRPLRVYTNALAIASTLASRSQVKVSTFGGQVRPVTTAQVGPMALRAIERMDFDIAFVGTNAISVERGLATPDEDEAAMKAALIEHAERTVLLADHTKFAQRSLVTYAQVTDVDLIITGTELDATHRAELAELDVEVEFA</sequence>
<protein>
    <recommendedName>
        <fullName evidence="1">Lactose phosphotransferase system repressor</fullName>
    </recommendedName>
</protein>
<organism evidence="8 9">
    <name type="scientific">Aeromicrobium camelliae</name>
    <dbReference type="NCBI Taxonomy" id="1538144"/>
    <lineage>
        <taxon>Bacteria</taxon>
        <taxon>Bacillati</taxon>
        <taxon>Actinomycetota</taxon>
        <taxon>Actinomycetes</taxon>
        <taxon>Propionibacteriales</taxon>
        <taxon>Nocardioidaceae</taxon>
        <taxon>Aeromicrobium</taxon>
    </lineage>
</organism>
<keyword evidence="4" id="KW-0238">DNA-binding</keyword>
<dbReference type="Gene3D" id="3.40.50.1360">
    <property type="match status" value="1"/>
</dbReference>
<dbReference type="PRINTS" id="PR00037">
    <property type="entry name" value="HTHLACR"/>
</dbReference>
<dbReference type="Pfam" id="PF00455">
    <property type="entry name" value="DeoRC"/>
    <property type="match status" value="1"/>
</dbReference>
<evidence type="ECO:0000313" key="8">
    <source>
        <dbReference type="EMBL" id="RQN09433.1"/>
    </source>
</evidence>
<dbReference type="PROSITE" id="PS00894">
    <property type="entry name" value="HTH_DEOR_1"/>
    <property type="match status" value="1"/>
</dbReference>
<dbReference type="PANTHER" id="PTHR30363">
    <property type="entry name" value="HTH-TYPE TRANSCRIPTIONAL REGULATOR SRLR-RELATED"/>
    <property type="match status" value="1"/>
</dbReference>
<dbReference type="InterPro" id="IPR050313">
    <property type="entry name" value="Carb_Metab_HTH_regulators"/>
</dbReference>
<dbReference type="InterPro" id="IPR018356">
    <property type="entry name" value="Tscrpt_reg_HTH_DeoR_CS"/>
</dbReference>
<dbReference type="SUPFAM" id="SSF100950">
    <property type="entry name" value="NagB/RpiA/CoA transferase-like"/>
    <property type="match status" value="1"/>
</dbReference>
<dbReference type="InterPro" id="IPR037171">
    <property type="entry name" value="NagB/RpiA_transferase-like"/>
</dbReference>
<dbReference type="SMART" id="SM01134">
    <property type="entry name" value="DeoRC"/>
    <property type="match status" value="1"/>
</dbReference>
<keyword evidence="5" id="KW-0804">Transcription</keyword>